<dbReference type="Proteomes" id="UP000643279">
    <property type="component" value="Unassembled WGS sequence"/>
</dbReference>
<sequence length="78" mass="8350">MPFFLEYETDHSAGWFTVAGASSSDAAAKAVRALHGLECTRAVLRQTTCLHPPFGLGPVLAAFTRSAGWDMQGAWPGR</sequence>
<reference evidence="2" key="1">
    <citation type="journal article" date="2019" name="Int. J. Syst. Evol. Microbiol.">
        <title>The Global Catalogue of Microorganisms (GCM) 10K type strain sequencing project: providing services to taxonomists for standard genome sequencing and annotation.</title>
        <authorList>
            <consortium name="The Broad Institute Genomics Platform"/>
            <consortium name="The Broad Institute Genome Sequencing Center for Infectious Disease"/>
            <person name="Wu L."/>
            <person name="Ma J."/>
        </authorList>
    </citation>
    <scope>NUCLEOTIDE SEQUENCE [LARGE SCALE GENOMIC DNA]</scope>
    <source>
        <strain evidence="2">CGMCC 1.12778</strain>
    </source>
</reference>
<dbReference type="EMBL" id="BMFW01000032">
    <property type="protein sequence ID" value="GGI01186.1"/>
    <property type="molecule type" value="Genomic_DNA"/>
</dbReference>
<protein>
    <submittedName>
        <fullName evidence="1">Uncharacterized protein</fullName>
    </submittedName>
</protein>
<name>A0ABQ2B012_9MICC</name>
<proteinExistence type="predicted"/>
<keyword evidence="2" id="KW-1185">Reference proteome</keyword>
<comment type="caution">
    <text evidence="1">The sequence shown here is derived from an EMBL/GenBank/DDBJ whole genome shotgun (WGS) entry which is preliminary data.</text>
</comment>
<accession>A0ABQ2B012</accession>
<evidence type="ECO:0000313" key="2">
    <source>
        <dbReference type="Proteomes" id="UP000643279"/>
    </source>
</evidence>
<gene>
    <name evidence="1" type="ORF">GCM10007170_40050</name>
</gene>
<organism evidence="1 2">
    <name type="scientific">Arthrobacter liuii</name>
    <dbReference type="NCBI Taxonomy" id="1476996"/>
    <lineage>
        <taxon>Bacteria</taxon>
        <taxon>Bacillati</taxon>
        <taxon>Actinomycetota</taxon>
        <taxon>Actinomycetes</taxon>
        <taxon>Micrococcales</taxon>
        <taxon>Micrococcaceae</taxon>
        <taxon>Arthrobacter</taxon>
    </lineage>
</organism>
<evidence type="ECO:0000313" key="1">
    <source>
        <dbReference type="EMBL" id="GGI01186.1"/>
    </source>
</evidence>